<dbReference type="GO" id="GO:0003677">
    <property type="term" value="F:DNA binding"/>
    <property type="evidence" value="ECO:0007669"/>
    <property type="project" value="UniProtKB-UniRule"/>
</dbReference>
<dbReference type="FunFam" id="1.10.30.10:FF:000016">
    <property type="entry name" value="FACT complex subunit SSRP1"/>
    <property type="match status" value="1"/>
</dbReference>
<feature type="region of interest" description="Disordered" evidence="4">
    <location>
        <begin position="1"/>
        <end position="27"/>
    </location>
</feature>
<dbReference type="PANTHER" id="PTHR48112:SF22">
    <property type="entry name" value="MITOCHONDRIAL TRANSCRIPTION FACTOR A, ISOFORM B"/>
    <property type="match status" value="1"/>
</dbReference>
<dbReference type="InterPro" id="IPR009071">
    <property type="entry name" value="HMG_box_dom"/>
</dbReference>
<dbReference type="PANTHER" id="PTHR48112">
    <property type="entry name" value="HIGH MOBILITY GROUP PROTEIN DSP1"/>
    <property type="match status" value="1"/>
</dbReference>
<sequence length="104" mass="11774">MPKAAKATKTKVRGEGKKKKDPNAPKRGLSAYMFYANDNRDRVRAENAGITFGQVGKILGEEWKSLTDAQKAKYQKQAEDDKQRYEREKAKYNAGDEDEEEGSD</sequence>
<dbReference type="PRINTS" id="PR00886">
    <property type="entry name" value="HIGHMOBLTY12"/>
</dbReference>
<evidence type="ECO:0000256" key="3">
    <source>
        <dbReference type="PROSITE-ProRule" id="PRU00267"/>
    </source>
</evidence>
<feature type="compositionally biased region" description="Basic residues" evidence="4">
    <location>
        <begin position="1"/>
        <end position="20"/>
    </location>
</feature>
<proteinExistence type="predicted"/>
<evidence type="ECO:0000313" key="6">
    <source>
        <dbReference type="EMBL" id="JAG92878.1"/>
    </source>
</evidence>
<evidence type="ECO:0000256" key="2">
    <source>
        <dbReference type="ARBA" id="ARBA00023242"/>
    </source>
</evidence>
<evidence type="ECO:0000256" key="4">
    <source>
        <dbReference type="SAM" id="MobiDB-lite"/>
    </source>
</evidence>
<reference evidence="6" key="1">
    <citation type="submission" date="2015-03" db="EMBL/GenBank/DDBJ databases">
        <title>A transcriptome of Araucaria cunninghamii, an australian fine timber species.</title>
        <authorList>
            <person name="Jing Yi C.J.Y."/>
            <person name="Yin San L.Y.S."/>
            <person name="Abdul Karim S.S."/>
            <person name="Wan Azmi N.N."/>
            <person name="Hercus R.R."/>
            <person name="Croft L.L."/>
        </authorList>
    </citation>
    <scope>NUCLEOTIDE SEQUENCE</scope>
    <source>
        <strain evidence="6">MI0301</strain>
        <tissue evidence="6">Leaf</tissue>
    </source>
</reference>
<dbReference type="SUPFAM" id="SSF47095">
    <property type="entry name" value="HMG-box"/>
    <property type="match status" value="1"/>
</dbReference>
<feature type="compositionally biased region" description="Acidic residues" evidence="4">
    <location>
        <begin position="95"/>
        <end position="104"/>
    </location>
</feature>
<dbReference type="CDD" id="cd01390">
    <property type="entry name" value="HMG-box_NHP6-like"/>
    <property type="match status" value="1"/>
</dbReference>
<feature type="domain" description="HMG box" evidence="5">
    <location>
        <begin position="25"/>
        <end position="93"/>
    </location>
</feature>
<dbReference type="Gene3D" id="1.10.30.10">
    <property type="entry name" value="High mobility group box domain"/>
    <property type="match status" value="1"/>
</dbReference>
<dbReference type="InterPro" id="IPR036910">
    <property type="entry name" value="HMG_box_dom_sf"/>
</dbReference>
<feature type="region of interest" description="Disordered" evidence="4">
    <location>
        <begin position="74"/>
        <end position="104"/>
    </location>
</feature>
<keyword evidence="1 3" id="KW-0238">DNA-binding</keyword>
<evidence type="ECO:0000256" key="1">
    <source>
        <dbReference type="ARBA" id="ARBA00023125"/>
    </source>
</evidence>
<dbReference type="GO" id="GO:0005634">
    <property type="term" value="C:nucleus"/>
    <property type="evidence" value="ECO:0007669"/>
    <property type="project" value="UniProtKB-UniRule"/>
</dbReference>
<dbReference type="Pfam" id="PF00505">
    <property type="entry name" value="HMG_box"/>
    <property type="match status" value="1"/>
</dbReference>
<name>A0A0D6QSG3_ARACU</name>
<feature type="DNA-binding region" description="HMG box" evidence="3">
    <location>
        <begin position="25"/>
        <end position="93"/>
    </location>
</feature>
<protein>
    <recommendedName>
        <fullName evidence="5">HMG box domain-containing protein</fullName>
    </recommendedName>
</protein>
<feature type="compositionally biased region" description="Basic and acidic residues" evidence="4">
    <location>
        <begin position="76"/>
        <end position="91"/>
    </location>
</feature>
<dbReference type="EMBL" id="GCKF01068092">
    <property type="protein sequence ID" value="JAG92878.1"/>
    <property type="molecule type" value="Transcribed_RNA"/>
</dbReference>
<accession>A0A0D6QSG3</accession>
<dbReference type="SMART" id="SM00398">
    <property type="entry name" value="HMG"/>
    <property type="match status" value="1"/>
</dbReference>
<dbReference type="AlphaFoldDB" id="A0A0D6QSG3"/>
<dbReference type="PROSITE" id="PS50118">
    <property type="entry name" value="HMG_BOX_2"/>
    <property type="match status" value="1"/>
</dbReference>
<keyword evidence="2 3" id="KW-0539">Nucleus</keyword>
<organism evidence="6">
    <name type="scientific">Araucaria cunninghamii</name>
    <name type="common">Hoop pine</name>
    <name type="synonym">Moreton Bay pine</name>
    <dbReference type="NCBI Taxonomy" id="56994"/>
    <lineage>
        <taxon>Eukaryota</taxon>
        <taxon>Viridiplantae</taxon>
        <taxon>Streptophyta</taxon>
        <taxon>Embryophyta</taxon>
        <taxon>Tracheophyta</taxon>
        <taxon>Spermatophyta</taxon>
        <taxon>Pinopsida</taxon>
        <taxon>Pinidae</taxon>
        <taxon>Conifers II</taxon>
        <taxon>Araucariales</taxon>
        <taxon>Araucariaceae</taxon>
        <taxon>Araucaria</taxon>
    </lineage>
</organism>
<dbReference type="InterPro" id="IPR050342">
    <property type="entry name" value="HMGB"/>
</dbReference>
<evidence type="ECO:0000259" key="5">
    <source>
        <dbReference type="PROSITE" id="PS50118"/>
    </source>
</evidence>